<feature type="non-terminal residue" evidence="2">
    <location>
        <position position="274"/>
    </location>
</feature>
<protein>
    <submittedName>
        <fullName evidence="2">Glycosyltransferase family 4 protein</fullName>
    </submittedName>
</protein>
<dbReference type="GO" id="GO:0016740">
    <property type="term" value="F:transferase activity"/>
    <property type="evidence" value="ECO:0007669"/>
    <property type="project" value="UniProtKB-KW"/>
</dbReference>
<keyword evidence="2" id="KW-0808">Transferase</keyword>
<dbReference type="InterPro" id="IPR028098">
    <property type="entry name" value="Glyco_trans_4-like_N"/>
</dbReference>
<dbReference type="Pfam" id="PF13439">
    <property type="entry name" value="Glyco_transf_4"/>
    <property type="match status" value="1"/>
</dbReference>
<dbReference type="SUPFAM" id="SSF53756">
    <property type="entry name" value="UDP-Glycosyltransferase/glycogen phosphorylase"/>
    <property type="match status" value="1"/>
</dbReference>
<dbReference type="CDD" id="cd03801">
    <property type="entry name" value="GT4_PimA-like"/>
    <property type="match status" value="1"/>
</dbReference>
<organism evidence="2 3">
    <name type="scientific">Candidatus Segetimicrobium genomatis</name>
    <dbReference type="NCBI Taxonomy" id="2569760"/>
    <lineage>
        <taxon>Bacteria</taxon>
        <taxon>Bacillati</taxon>
        <taxon>Candidatus Sysuimicrobiota</taxon>
        <taxon>Candidatus Sysuimicrobiia</taxon>
        <taxon>Candidatus Sysuimicrobiales</taxon>
        <taxon>Candidatus Segetimicrobiaceae</taxon>
        <taxon>Candidatus Segetimicrobium</taxon>
    </lineage>
</organism>
<feature type="domain" description="Glycosyltransferase subfamily 4-like N-terminal" evidence="1">
    <location>
        <begin position="23"/>
        <end position="207"/>
    </location>
</feature>
<gene>
    <name evidence="2" type="ORF">E6H04_02045</name>
</gene>
<evidence type="ECO:0000313" key="2">
    <source>
        <dbReference type="EMBL" id="TMI83944.1"/>
    </source>
</evidence>
<name>A0A537JKC6_9BACT</name>
<dbReference type="AlphaFoldDB" id="A0A537JKC6"/>
<dbReference type="Proteomes" id="UP000320048">
    <property type="component" value="Unassembled WGS sequence"/>
</dbReference>
<proteinExistence type="predicted"/>
<evidence type="ECO:0000259" key="1">
    <source>
        <dbReference type="Pfam" id="PF13439"/>
    </source>
</evidence>
<sequence>MTPARGARRPRILLLHYTGPPVVGGVEAVLARHARLLARDGFDMHVLVGRGESLGDGIGLHHLALLDSRHPRVLAASRDLEAGRVTPAFTALTARIRDALEESLAGIDVCVVHNALTLHKNLALTAALHQVAARGSRARIVAWCHDLAWTNPQYRPHLYPGAPWSLLQTPLSGGVYVAVSRHRQRELSARLGLPSGAIEVIPNGIDPGAFFHLSRAGRWLAATLRLWEQEVVLLLPARVTRRKQIEYALRVVSAMVRRGSAVRLLVTGPPGAHN</sequence>
<accession>A0A537JKC6</accession>
<reference evidence="2 3" key="1">
    <citation type="journal article" date="2019" name="Nat. Microbiol.">
        <title>Mediterranean grassland soil C-N compound turnover is dependent on rainfall and depth, and is mediated by genomically divergent microorganisms.</title>
        <authorList>
            <person name="Diamond S."/>
            <person name="Andeer P.F."/>
            <person name="Li Z."/>
            <person name="Crits-Christoph A."/>
            <person name="Burstein D."/>
            <person name="Anantharaman K."/>
            <person name="Lane K.R."/>
            <person name="Thomas B.C."/>
            <person name="Pan C."/>
            <person name="Northen T.R."/>
            <person name="Banfield J.F."/>
        </authorList>
    </citation>
    <scope>NUCLEOTIDE SEQUENCE [LARGE SCALE GENOMIC DNA]</scope>
    <source>
        <strain evidence="2">NP_7</strain>
    </source>
</reference>
<evidence type="ECO:0000313" key="3">
    <source>
        <dbReference type="Proteomes" id="UP000320048"/>
    </source>
</evidence>
<dbReference type="EMBL" id="VBAO01000054">
    <property type="protein sequence ID" value="TMI83944.1"/>
    <property type="molecule type" value="Genomic_DNA"/>
</dbReference>
<dbReference type="Gene3D" id="3.40.50.2000">
    <property type="entry name" value="Glycogen Phosphorylase B"/>
    <property type="match status" value="1"/>
</dbReference>
<comment type="caution">
    <text evidence="2">The sequence shown here is derived from an EMBL/GenBank/DDBJ whole genome shotgun (WGS) entry which is preliminary data.</text>
</comment>